<dbReference type="InterPro" id="IPR005135">
    <property type="entry name" value="Endo/exonuclease/phosphatase"/>
</dbReference>
<organism evidence="2 3">
    <name type="scientific">Sphingobacterium faecale</name>
    <dbReference type="NCBI Taxonomy" id="2803775"/>
    <lineage>
        <taxon>Bacteria</taxon>
        <taxon>Pseudomonadati</taxon>
        <taxon>Bacteroidota</taxon>
        <taxon>Sphingobacteriia</taxon>
        <taxon>Sphingobacteriales</taxon>
        <taxon>Sphingobacteriaceae</taxon>
        <taxon>Sphingobacterium</taxon>
    </lineage>
</organism>
<gene>
    <name evidence="2" type="ORF">JKG61_04725</name>
</gene>
<dbReference type="InterPro" id="IPR036691">
    <property type="entry name" value="Endo/exonu/phosph_ase_sf"/>
</dbReference>
<sequence length="271" mass="30202">MKNSKRFHRFRSFFFFIFSIALLGGCAIKAKKEPSTLANLKVLSYNIHHANPPSKPHLIDIDAIVGVIKSADVDLIGLQEVDNGTARSGHKNQAKLIADKLGYQYRYFKAIDHDGGEYGLAILSRLSIDTSVLVQLPQKVVAEKRILAAVQLTVGGQPVIFATTHLDATRDHANRQVQIEHIVDYFKSEKKAVILCGDLNAVPDSKVIQTLDNAFRRSCVEGCEHTVPQIQPRRTIDYIAVKNANWTVVSHHVIAETYASDHRPVKAIFEL</sequence>
<evidence type="ECO:0000313" key="2">
    <source>
        <dbReference type="EMBL" id="MBL1408046.1"/>
    </source>
</evidence>
<proteinExistence type="predicted"/>
<dbReference type="EMBL" id="JAERTY010000002">
    <property type="protein sequence ID" value="MBL1408046.1"/>
    <property type="molecule type" value="Genomic_DNA"/>
</dbReference>
<dbReference type="Proteomes" id="UP000625283">
    <property type="component" value="Unassembled WGS sequence"/>
</dbReference>
<dbReference type="InterPro" id="IPR051916">
    <property type="entry name" value="GPI-anchor_lipid_remodeler"/>
</dbReference>
<evidence type="ECO:0000313" key="3">
    <source>
        <dbReference type="Proteomes" id="UP000625283"/>
    </source>
</evidence>
<dbReference type="PROSITE" id="PS51257">
    <property type="entry name" value="PROKAR_LIPOPROTEIN"/>
    <property type="match status" value="1"/>
</dbReference>
<dbReference type="GO" id="GO:0004519">
    <property type="term" value="F:endonuclease activity"/>
    <property type="evidence" value="ECO:0007669"/>
    <property type="project" value="UniProtKB-KW"/>
</dbReference>
<comment type="caution">
    <text evidence="2">The sequence shown here is derived from an EMBL/GenBank/DDBJ whole genome shotgun (WGS) entry which is preliminary data.</text>
</comment>
<keyword evidence="2" id="KW-0540">Nuclease</keyword>
<dbReference type="Gene3D" id="3.60.10.10">
    <property type="entry name" value="Endonuclease/exonuclease/phosphatase"/>
    <property type="match status" value="1"/>
</dbReference>
<dbReference type="SUPFAM" id="SSF56219">
    <property type="entry name" value="DNase I-like"/>
    <property type="match status" value="1"/>
</dbReference>
<dbReference type="RefSeq" id="WP_202101824.1">
    <property type="nucleotide sequence ID" value="NZ_JAERTY010000002.1"/>
</dbReference>
<dbReference type="PANTHER" id="PTHR14859:SF15">
    <property type="entry name" value="ENDONUCLEASE_EXONUCLEASE_PHOSPHATASE DOMAIN-CONTAINING PROTEIN"/>
    <property type="match status" value="1"/>
</dbReference>
<evidence type="ECO:0000259" key="1">
    <source>
        <dbReference type="Pfam" id="PF03372"/>
    </source>
</evidence>
<feature type="domain" description="Endonuclease/exonuclease/phosphatase" evidence="1">
    <location>
        <begin position="43"/>
        <end position="262"/>
    </location>
</feature>
<reference evidence="2 3" key="1">
    <citation type="submission" date="2021-01" db="EMBL/GenBank/DDBJ databases">
        <title>C459-1 draft genome sequence.</title>
        <authorList>
            <person name="Zhang X.-F."/>
        </authorList>
    </citation>
    <scope>NUCLEOTIDE SEQUENCE [LARGE SCALE GENOMIC DNA]</scope>
    <source>
        <strain evidence="3">C459-1</strain>
    </source>
</reference>
<name>A0ABS1R028_9SPHI</name>
<protein>
    <submittedName>
        <fullName evidence="2">Endonuclease/exonuclease/phosphatase family protein</fullName>
    </submittedName>
</protein>
<keyword evidence="2" id="KW-0255">Endonuclease</keyword>
<accession>A0ABS1R028</accession>
<keyword evidence="3" id="KW-1185">Reference proteome</keyword>
<dbReference type="Pfam" id="PF03372">
    <property type="entry name" value="Exo_endo_phos"/>
    <property type="match status" value="1"/>
</dbReference>
<keyword evidence="2" id="KW-0378">Hydrolase</keyword>
<dbReference type="PANTHER" id="PTHR14859">
    <property type="entry name" value="CALCOFLUOR WHITE HYPERSENSITIVE PROTEIN PRECURSOR"/>
    <property type="match status" value="1"/>
</dbReference>